<keyword evidence="4" id="KW-0496">Mitochondrion</keyword>
<dbReference type="GO" id="GO:0005741">
    <property type="term" value="C:mitochondrial outer membrane"/>
    <property type="evidence" value="ECO:0007669"/>
    <property type="project" value="TreeGrafter"/>
</dbReference>
<evidence type="ECO:0000313" key="6">
    <source>
        <dbReference type="EMBL" id="EMR62821.1"/>
    </source>
</evidence>
<dbReference type="InterPro" id="IPR013946">
    <property type="entry name" value="NCA2-like"/>
</dbReference>
<dbReference type="eggNOG" id="ENOG502QTT6">
    <property type="taxonomic scope" value="Eukaryota"/>
</dbReference>
<dbReference type="OMA" id="YENEIEW"/>
<keyword evidence="7" id="KW-1185">Reference proteome</keyword>
<evidence type="ECO:0000256" key="3">
    <source>
        <dbReference type="ARBA" id="ARBA00022989"/>
    </source>
</evidence>
<protein>
    <submittedName>
        <fullName evidence="6">Putative atp synthase regulation protein nca2 protein</fullName>
    </submittedName>
</protein>
<dbReference type="OrthoDB" id="413313at2759"/>
<sequence length="666" mass="75143">MSVVADQVRRLDAQLDRIPFSHLASSDDGELASQGAADLDSPRVKDLLRVIKTLSTGSASQSRLPPWQLQSLLSQSKLLSEHGDKFTTNQYESELEWLLVSKATVQTYGVILDALLDQITPLSNHIWYYDEILSSPTYGTLYMVQTSPYRLWTWTLDIYEESKVRLQHYTQGRLSAESTEGGESQEPQPSGFTQRWHQFYAIVRESIKERSLANVQRRIMSPVALARAEARNKQDRLRKLRELTASSLGVLIDEALMFEGLKTNEKSDLIMSAAQEWKGVVERSAALMDMVLRDALVLDDDVAEFEDKVFAGVDEDPELAISSEDDEASRPAIVARRLHRLLTIHAPEHRAAVETLVAENGRPSRLVRYWLPATALLLSSSTILRIVVNRRQEILQWVQDFGVTVRDFWFNWVVEPVRKVIGTIRHDSNSEIAIMSKDSLKADRESLERMVVDFAIDKPSAATGESSLSETQVAEIRAKVKEGDLTPVLRAYEKDLRSPFKGTVRGDLVRTLLIQVQKTKVDVEVAMSGIDALLKSQELVFGFVGLTPGILVSIGVMQYLRGAFGGRKGLNQSRRARRCVRVLRNIDRILSEALASPPQNNVLQYKDHGMLISEIHVLRRLARKIIPGDIEKEFLEDLDDLANLKGIGSQVRALERIRWAYSKYLT</sequence>
<dbReference type="PANTHER" id="PTHR28234">
    <property type="entry name" value="NUCLEAR CONTROL OF ATPASE PROTEIN 2"/>
    <property type="match status" value="1"/>
</dbReference>
<keyword evidence="2" id="KW-0812">Transmembrane</keyword>
<dbReference type="EMBL" id="KB707370">
    <property type="protein sequence ID" value="EMR62821.1"/>
    <property type="molecule type" value="Genomic_DNA"/>
</dbReference>
<dbReference type="KEGG" id="ela:UCREL1_10228"/>
<accession>M7SZ14</accession>
<evidence type="ECO:0000313" key="7">
    <source>
        <dbReference type="Proteomes" id="UP000012174"/>
    </source>
</evidence>
<dbReference type="AlphaFoldDB" id="M7SZ14"/>
<dbReference type="PANTHER" id="PTHR28234:SF1">
    <property type="entry name" value="NUCLEAR CONTROL OF ATPASE PROTEIN 2"/>
    <property type="match status" value="1"/>
</dbReference>
<gene>
    <name evidence="6" type="ORF">UCREL1_10228</name>
</gene>
<evidence type="ECO:0000256" key="5">
    <source>
        <dbReference type="ARBA" id="ARBA00023136"/>
    </source>
</evidence>
<proteinExistence type="predicted"/>
<keyword evidence="5" id="KW-0472">Membrane</keyword>
<evidence type="ECO:0000256" key="4">
    <source>
        <dbReference type="ARBA" id="ARBA00023128"/>
    </source>
</evidence>
<dbReference type="STRING" id="1287681.M7SZ14"/>
<keyword evidence="3" id="KW-1133">Transmembrane helix</keyword>
<organism evidence="6 7">
    <name type="scientific">Eutypa lata (strain UCR-EL1)</name>
    <name type="common">Grapevine dieback disease fungus</name>
    <name type="synonym">Eutypa armeniacae</name>
    <dbReference type="NCBI Taxonomy" id="1287681"/>
    <lineage>
        <taxon>Eukaryota</taxon>
        <taxon>Fungi</taxon>
        <taxon>Dikarya</taxon>
        <taxon>Ascomycota</taxon>
        <taxon>Pezizomycotina</taxon>
        <taxon>Sordariomycetes</taxon>
        <taxon>Xylariomycetidae</taxon>
        <taxon>Xylariales</taxon>
        <taxon>Diatrypaceae</taxon>
        <taxon>Eutypa</taxon>
    </lineage>
</organism>
<dbReference type="HOGENOM" id="CLU_008227_1_0_1"/>
<evidence type="ECO:0000256" key="2">
    <source>
        <dbReference type="ARBA" id="ARBA00022692"/>
    </source>
</evidence>
<dbReference type="Pfam" id="PF08637">
    <property type="entry name" value="NCA2"/>
    <property type="match status" value="1"/>
</dbReference>
<comment type="subcellular location">
    <subcellularLocation>
        <location evidence="1">Mitochondrion membrane</location>
        <topology evidence="1">Multi-pass membrane protein</topology>
    </subcellularLocation>
</comment>
<reference evidence="7" key="1">
    <citation type="journal article" date="2013" name="Genome Announc.">
        <title>Draft genome sequence of the grapevine dieback fungus Eutypa lata UCR-EL1.</title>
        <authorList>
            <person name="Blanco-Ulate B."/>
            <person name="Rolshausen P.E."/>
            <person name="Cantu D."/>
        </authorList>
    </citation>
    <scope>NUCLEOTIDE SEQUENCE [LARGE SCALE GENOMIC DNA]</scope>
    <source>
        <strain evidence="7">UCR-EL1</strain>
    </source>
</reference>
<name>M7SZ14_EUTLA</name>
<evidence type="ECO:0000256" key="1">
    <source>
        <dbReference type="ARBA" id="ARBA00004225"/>
    </source>
</evidence>
<dbReference type="Proteomes" id="UP000012174">
    <property type="component" value="Unassembled WGS sequence"/>
</dbReference>